<dbReference type="Pfam" id="PF14765">
    <property type="entry name" value="PS-DH"/>
    <property type="match status" value="1"/>
</dbReference>
<dbReference type="Pfam" id="PF02801">
    <property type="entry name" value="Ketoacyl-synt_C"/>
    <property type="match status" value="1"/>
</dbReference>
<dbReference type="GO" id="GO:0006633">
    <property type="term" value="P:fatty acid biosynthetic process"/>
    <property type="evidence" value="ECO:0007669"/>
    <property type="project" value="TreeGrafter"/>
</dbReference>
<dbReference type="InterPro" id="IPR016035">
    <property type="entry name" value="Acyl_Trfase/lysoPLipase"/>
</dbReference>
<dbReference type="SUPFAM" id="SSF52151">
    <property type="entry name" value="FabD/lysophospholipase-like"/>
    <property type="match status" value="1"/>
</dbReference>
<keyword evidence="19" id="KW-1185">Reference proteome</keyword>
<dbReference type="GO" id="GO:0004312">
    <property type="term" value="F:fatty acid synthase activity"/>
    <property type="evidence" value="ECO:0007669"/>
    <property type="project" value="TreeGrafter"/>
</dbReference>
<dbReference type="SMART" id="SM00825">
    <property type="entry name" value="PKS_KS"/>
    <property type="match status" value="1"/>
</dbReference>
<dbReference type="SMART" id="SM00823">
    <property type="entry name" value="PKS_PP"/>
    <property type="match status" value="1"/>
</dbReference>
<dbReference type="Gene3D" id="3.30.70.250">
    <property type="entry name" value="Malonyl-CoA ACP transacylase, ACP-binding"/>
    <property type="match status" value="1"/>
</dbReference>
<keyword evidence="5" id="KW-0521">NADP</keyword>
<evidence type="ECO:0000256" key="8">
    <source>
        <dbReference type="ARBA" id="ARBA00023315"/>
    </source>
</evidence>
<dbReference type="Pfam" id="PF08240">
    <property type="entry name" value="ADH_N"/>
    <property type="match status" value="1"/>
</dbReference>
<evidence type="ECO:0000259" key="15">
    <source>
        <dbReference type="PROSITE" id="PS50075"/>
    </source>
</evidence>
<feature type="region of interest" description="C-terminal hotdog fold" evidence="14">
    <location>
        <begin position="1029"/>
        <end position="1177"/>
    </location>
</feature>
<dbReference type="SUPFAM" id="SSF50129">
    <property type="entry name" value="GroES-like"/>
    <property type="match status" value="1"/>
</dbReference>
<dbReference type="PROSITE" id="PS52019">
    <property type="entry name" value="PKS_MFAS_DH"/>
    <property type="match status" value="1"/>
</dbReference>
<dbReference type="InterPro" id="IPR032821">
    <property type="entry name" value="PKS_assoc"/>
</dbReference>
<dbReference type="InterPro" id="IPR036291">
    <property type="entry name" value="NAD(P)-bd_dom_sf"/>
</dbReference>
<dbReference type="InterPro" id="IPR020843">
    <property type="entry name" value="ER"/>
</dbReference>
<dbReference type="Pfam" id="PF00109">
    <property type="entry name" value="ketoacyl-synt"/>
    <property type="match status" value="1"/>
</dbReference>
<dbReference type="PANTHER" id="PTHR43775">
    <property type="entry name" value="FATTY ACID SYNTHASE"/>
    <property type="match status" value="1"/>
</dbReference>
<dbReference type="InterPro" id="IPR050091">
    <property type="entry name" value="PKS_NRPS_Biosynth_Enz"/>
</dbReference>
<dbReference type="InterPro" id="IPR016036">
    <property type="entry name" value="Malonyl_transacylase_ACP-bd"/>
</dbReference>
<dbReference type="InterPro" id="IPR001227">
    <property type="entry name" value="Ac_transferase_dom_sf"/>
</dbReference>
<evidence type="ECO:0000256" key="2">
    <source>
        <dbReference type="ARBA" id="ARBA00022553"/>
    </source>
</evidence>
<dbReference type="Pfam" id="PF16197">
    <property type="entry name" value="KAsynt_C_assoc"/>
    <property type="match status" value="1"/>
</dbReference>
<evidence type="ECO:0000313" key="19">
    <source>
        <dbReference type="Proteomes" id="UP000467236"/>
    </source>
</evidence>
<dbReference type="InterPro" id="IPR011032">
    <property type="entry name" value="GroES-like_sf"/>
</dbReference>
<dbReference type="InterPro" id="IPR049551">
    <property type="entry name" value="PKS_DH_C"/>
</dbReference>
<dbReference type="PROSITE" id="PS51257">
    <property type="entry name" value="PROKAR_LIPOPROTEIN"/>
    <property type="match status" value="1"/>
</dbReference>
<dbReference type="SUPFAM" id="SSF47336">
    <property type="entry name" value="ACP-like"/>
    <property type="match status" value="1"/>
</dbReference>
<feature type="region of interest" description="N-terminal hotdog fold" evidence="14">
    <location>
        <begin position="894"/>
        <end position="1014"/>
    </location>
</feature>
<accession>A0A7I7MPQ4</accession>
<dbReference type="EMBL" id="AP022575">
    <property type="protein sequence ID" value="BBX73767.1"/>
    <property type="molecule type" value="Genomic_DNA"/>
</dbReference>
<dbReference type="InterPro" id="IPR014031">
    <property type="entry name" value="Ketoacyl_synth_C"/>
</dbReference>
<dbReference type="InterPro" id="IPR014030">
    <property type="entry name" value="Ketoacyl_synth_N"/>
</dbReference>
<dbReference type="CDD" id="cd05195">
    <property type="entry name" value="enoyl_red"/>
    <property type="match status" value="1"/>
</dbReference>
<evidence type="ECO:0000256" key="12">
    <source>
        <dbReference type="ARBA" id="ARBA00047634"/>
    </source>
</evidence>
<evidence type="ECO:0000256" key="9">
    <source>
        <dbReference type="ARBA" id="ARBA00044974"/>
    </source>
</evidence>
<evidence type="ECO:0000256" key="13">
    <source>
        <dbReference type="ARBA" id="ARBA00048465"/>
    </source>
</evidence>
<dbReference type="FunFam" id="3.40.50.720:FF:000416">
    <property type="entry name" value="Multifunctional mycocerosic acid synthase"/>
    <property type="match status" value="1"/>
</dbReference>
<dbReference type="Proteomes" id="UP000467236">
    <property type="component" value="Chromosome"/>
</dbReference>
<dbReference type="InterPro" id="IPR049900">
    <property type="entry name" value="PKS_mFAS_DH"/>
</dbReference>
<dbReference type="InterPro" id="IPR006162">
    <property type="entry name" value="Ppantetheine_attach_site"/>
</dbReference>
<evidence type="ECO:0000256" key="6">
    <source>
        <dbReference type="ARBA" id="ARBA00023098"/>
    </source>
</evidence>
<dbReference type="InterPro" id="IPR053386">
    <property type="entry name" value="MBFA_synthase"/>
</dbReference>
<dbReference type="Pfam" id="PF00107">
    <property type="entry name" value="ADH_zinc_N"/>
    <property type="match status" value="1"/>
</dbReference>
<evidence type="ECO:0000256" key="11">
    <source>
        <dbReference type="ARBA" id="ARBA00045003"/>
    </source>
</evidence>
<dbReference type="InterPro" id="IPR020806">
    <property type="entry name" value="PKS_PP-bd"/>
</dbReference>
<dbReference type="Pfam" id="PF00698">
    <property type="entry name" value="Acyl_transf_1"/>
    <property type="match status" value="1"/>
</dbReference>
<dbReference type="InterPro" id="IPR020807">
    <property type="entry name" value="PKS_DH"/>
</dbReference>
<dbReference type="InterPro" id="IPR013968">
    <property type="entry name" value="PKS_KR"/>
</dbReference>
<dbReference type="Pfam" id="PF08659">
    <property type="entry name" value="KR"/>
    <property type="match status" value="1"/>
</dbReference>
<evidence type="ECO:0000259" key="16">
    <source>
        <dbReference type="PROSITE" id="PS52004"/>
    </source>
</evidence>
<dbReference type="InterPro" id="IPR049552">
    <property type="entry name" value="PKS_DH_N"/>
</dbReference>
<dbReference type="InterPro" id="IPR013149">
    <property type="entry name" value="ADH-like_C"/>
</dbReference>
<dbReference type="InterPro" id="IPR016039">
    <property type="entry name" value="Thiolase-like"/>
</dbReference>
<dbReference type="NCBIfam" id="NF041183">
    <property type="entry name" value="Pks2_ls1_myc"/>
    <property type="match status" value="1"/>
</dbReference>
<dbReference type="Gene3D" id="3.40.366.10">
    <property type="entry name" value="Malonyl-Coenzyme A Acyl Carrier Protein, domain 2"/>
    <property type="match status" value="1"/>
</dbReference>
<keyword evidence="8" id="KW-0012">Acyltransferase</keyword>
<dbReference type="SUPFAM" id="SSF51735">
    <property type="entry name" value="NAD(P)-binding Rossmann-fold domains"/>
    <property type="match status" value="3"/>
</dbReference>
<keyword evidence="2" id="KW-0597">Phosphoprotein</keyword>
<dbReference type="Gene3D" id="3.90.180.10">
    <property type="entry name" value="Medium-chain alcohol dehydrogenases, catalytic domain"/>
    <property type="match status" value="1"/>
</dbReference>
<feature type="domain" description="Carrier" evidence="15">
    <location>
        <begin position="2015"/>
        <end position="2097"/>
    </location>
</feature>
<dbReference type="FunFam" id="3.40.50.720:FF:000209">
    <property type="entry name" value="Polyketide synthase Pks12"/>
    <property type="match status" value="1"/>
</dbReference>
<keyword evidence="6" id="KW-0443">Lipid metabolism</keyword>
<evidence type="ECO:0000313" key="18">
    <source>
        <dbReference type="EMBL" id="BBX73767.1"/>
    </source>
</evidence>
<dbReference type="GO" id="GO:0016491">
    <property type="term" value="F:oxidoreductase activity"/>
    <property type="evidence" value="ECO:0007669"/>
    <property type="project" value="InterPro"/>
</dbReference>
<dbReference type="SMART" id="SM00827">
    <property type="entry name" value="PKS_AT"/>
    <property type="match status" value="1"/>
</dbReference>
<evidence type="ECO:0000256" key="5">
    <source>
        <dbReference type="ARBA" id="ARBA00022857"/>
    </source>
</evidence>
<dbReference type="InterPro" id="IPR013154">
    <property type="entry name" value="ADH-like_N"/>
</dbReference>
<dbReference type="InterPro" id="IPR057326">
    <property type="entry name" value="KR_dom"/>
</dbReference>
<dbReference type="SMART" id="SM00826">
    <property type="entry name" value="PKS_DH"/>
    <property type="match status" value="1"/>
</dbReference>
<dbReference type="FunFam" id="3.40.47.10:FF:000019">
    <property type="entry name" value="Polyketide synthase type I"/>
    <property type="match status" value="1"/>
</dbReference>
<organism evidence="18 19">
    <name type="scientific">Mycobacterium shinjukuense</name>
    <dbReference type="NCBI Taxonomy" id="398694"/>
    <lineage>
        <taxon>Bacteria</taxon>
        <taxon>Bacillati</taxon>
        <taxon>Actinomycetota</taxon>
        <taxon>Actinomycetes</taxon>
        <taxon>Mycobacteriales</taxon>
        <taxon>Mycobacteriaceae</taxon>
        <taxon>Mycobacterium</taxon>
    </lineage>
</organism>
<keyword evidence="7" id="KW-0511">Multifunctional enzyme</keyword>
<dbReference type="GO" id="GO:0071770">
    <property type="term" value="P:DIM/DIP cell wall layer assembly"/>
    <property type="evidence" value="ECO:0007669"/>
    <property type="project" value="TreeGrafter"/>
</dbReference>
<evidence type="ECO:0000256" key="14">
    <source>
        <dbReference type="PROSITE-ProRule" id="PRU01363"/>
    </source>
</evidence>
<dbReference type="PROSITE" id="PS50075">
    <property type="entry name" value="CARRIER"/>
    <property type="match status" value="1"/>
</dbReference>
<feature type="active site" description="Proton donor; for dehydratase activity" evidence="14">
    <location>
        <position position="1094"/>
    </location>
</feature>
<dbReference type="Gene3D" id="3.40.47.10">
    <property type="match status" value="1"/>
</dbReference>
<evidence type="ECO:0000256" key="7">
    <source>
        <dbReference type="ARBA" id="ARBA00023268"/>
    </source>
</evidence>
<dbReference type="SMART" id="SM00829">
    <property type="entry name" value="PKS_ER"/>
    <property type="match status" value="1"/>
</dbReference>
<dbReference type="GO" id="GO:0005737">
    <property type="term" value="C:cytoplasm"/>
    <property type="evidence" value="ECO:0007669"/>
    <property type="project" value="TreeGrafter"/>
</dbReference>
<dbReference type="SUPFAM" id="SSF55048">
    <property type="entry name" value="Probable ACP-binding domain of malonyl-CoA ACP transacylase"/>
    <property type="match status" value="1"/>
</dbReference>
<dbReference type="FunFam" id="3.30.70.250:FF:000003">
    <property type="entry name" value="Polyketide beta-ketoacyl synthase Pks3"/>
    <property type="match status" value="1"/>
</dbReference>
<dbReference type="EC" id="2.3.1.287" evidence="9"/>
<dbReference type="PANTHER" id="PTHR43775:SF37">
    <property type="entry name" value="SI:DKEY-61P9.11"/>
    <property type="match status" value="1"/>
</dbReference>
<dbReference type="InterPro" id="IPR020841">
    <property type="entry name" value="PKS_Beta-ketoAc_synthase_dom"/>
</dbReference>
<keyword evidence="4" id="KW-0276">Fatty acid metabolism</keyword>
<dbReference type="Gene3D" id="3.10.129.110">
    <property type="entry name" value="Polyketide synthase dehydratase"/>
    <property type="match status" value="1"/>
</dbReference>
<feature type="domain" description="Ketosynthase family 3 (KS3)" evidence="16">
    <location>
        <begin position="6"/>
        <end position="429"/>
    </location>
</feature>
<keyword evidence="1" id="KW-0596">Phosphopantetheine</keyword>
<dbReference type="FunFam" id="3.40.50.720:FF:000372">
    <property type="entry name" value="Mycocerosic acid synthase-like polyketide synthase"/>
    <property type="match status" value="1"/>
</dbReference>
<dbReference type="InterPro" id="IPR014043">
    <property type="entry name" value="Acyl_transferase_dom"/>
</dbReference>
<evidence type="ECO:0000256" key="1">
    <source>
        <dbReference type="ARBA" id="ARBA00022450"/>
    </source>
</evidence>
<feature type="active site" description="Proton acceptor; for dehydratase activity" evidence="14">
    <location>
        <position position="927"/>
    </location>
</feature>
<proteinExistence type="predicted"/>
<dbReference type="InterPro" id="IPR009081">
    <property type="entry name" value="PP-bd_ACP"/>
</dbReference>
<dbReference type="CDD" id="cd00833">
    <property type="entry name" value="PKS"/>
    <property type="match status" value="1"/>
</dbReference>
<dbReference type="SMART" id="SM00822">
    <property type="entry name" value="PKS_KR"/>
    <property type="match status" value="1"/>
</dbReference>
<gene>
    <name evidence="18" type="primary">pks5_2</name>
    <name evidence="18" type="ORF">MSHI_16730</name>
</gene>
<feature type="domain" description="PKS/mFAS DH" evidence="17">
    <location>
        <begin position="894"/>
        <end position="1177"/>
    </location>
</feature>
<dbReference type="PROSITE" id="PS52004">
    <property type="entry name" value="KS3_2"/>
    <property type="match status" value="1"/>
</dbReference>
<protein>
    <recommendedName>
        <fullName evidence="10">Phthioceranic/hydroxyphthioceranic acid synthase</fullName>
        <ecNumber evidence="9">2.3.1.287</ecNumber>
    </recommendedName>
    <alternativeName>
        <fullName evidence="11">Polyketide synthase pks2</fullName>
    </alternativeName>
</protein>
<evidence type="ECO:0000256" key="3">
    <source>
        <dbReference type="ARBA" id="ARBA00022679"/>
    </source>
</evidence>
<dbReference type="Gene3D" id="3.40.50.720">
    <property type="entry name" value="NAD(P)-binding Rossmann-like Domain"/>
    <property type="match status" value="3"/>
</dbReference>
<sequence>MDKTRVTPVAVIGMACRLPGGIDSPELLWEALLRGDDFVTEVPPDRWDIDEYYDPEPGVPGRSVCKWGAFLENIGDFDPEFFGIPETEATAMDPQHRLLLETSWEAMEHAGLTPAQMADSLTGVFIGLNHGDYQFVHADTNTFEGPYGNTGTNSCMASGRVSYAMGLRGPAVTVDTACSSGLFATHLAFRSLNDGESDLAFAGGVYAMLEPRRFASGSASGMLSATGRCHAFDVAADGFVSGEGCVMVLLKRLPDALADGDRILAVVRGTAANQDGRTVNIVTPSRTAQVAAYRAALAAASVEPATVGMVEAHGPGTPVGDPVEYASLAEVYGVEGPCALASVKTNFGHTQSAAGALGLMKAVLAVQHGVVPRNLHFTRLPDEFARIDTKLFVPQETTPWPTGDGTAPRRAAVSSYGFSGTNVHAIVEQAPETVAPDDVPAGPALEGPLLFPLSASSEDSLRHTARRLADWVDAQGPELAITDLAYTLARRRGYRPVRTFVLASTPAEASAALRAVADGETPYPPAVGQDDRGPVWVFSGQGSQWAAMGADLLANEPVFAATVAAVEPLIAAESGFSVTEAMTAPEKVTGIDRVQPTLFTMQVALAATMKSYGVTPGAVIGHSLGEAAAAVVAEALSLDDGVRVICRRSQLMTRIAGCGAMASVELPAQQVLSELMARGVSDAVVAVMASPQSTVIGGATQTVRDLVAAWEQRDVLAREVAVDVASHSPQVDPILDDLTEALAEITPLTPRVPYYSATSFDPREEPHCDAHYWADNLRHTVRFAAAVQAALEDGYRVFAELSPHPLLTHAVDQTARSLDMAVAALAGMRREQRLPHGLRSLLGDLYAAGAAVDFSVLYPSGRLVDATLPAWSHRRLLLDDTKDRLAHTNTVAVHPLLGSHVRLPEEPERHAWQGEVGTEALPWLADHQIHSAAALPGAAYCEMALAAARAVLGKASEVRDLRFERLLLLDEHTPIAATATVEVPDVAPFMVETAQDGERSRRASAVLHAVADDDRPPTLDIPALLASHPNAAEGDDLRNDFDLRGIQYGPAFTGLATVHTAQETGGETVLAEVGVPGSIRSQQGAYGVHPALLDACFQSVAAHPSVRNAGNGGLLLPLGVRRLRAYGPARHARYCYTTVTACGSGVEADLDLLDENGAVLLVVRGLQMGTGASPTSERDHVMGERLLSIEWQHRELPETSHAEPGTWLLISTSDAADLLATELTDALKLREARCATLSWPQHADHATHAQRLRDQFEAGGFSGVVVLTAAQNGNPDQESPLRGAECVKHVVRIARELPDIVGQTPRLYVLTRNAQAVLADDRPNLEQGGLRGLLRVIGAEHPHWKVSYVDLASHTDEQTGAEQVARQLLAASDEDETAWRNDQWYTARLCPAPLRPEERHTTVVEHDRNGMRLHIRTPGDLQTLEFAAFDRVPPGAGQIEVAISASSINFADVLVSFGRYQTLDGQLPQLGTDFAGVVTAVGPGVSELRVGDRVGGLSPNGCWATFVTCDARMAVKLPEGLTEAQAAAVTTAGTTAWYGLQELARIRAGDKVLIHSATGGVGQAAIAIARAAGAEIYATAGSQQRRQLLRDMGIDHVYDSRSVEFAEQIRRDTDGYGVDIVLNSLTGAAQLAGVKLLALGGRFIEIGKRDIYGDTKLGLFPFRRNLAFHGLDLGLMSISHPPAVREVLATVYRLTAEGVLPMPQSTHYPLAEAATAIRVMGAAEHTGKLILDVPHAGRSSVVLPPEQARVFRADGSYLITGGLGGLGLFLAEKMASAGAGRIVLSSRSAPSQKALETIELVRSIGSDVVVECGDIAQPGTAERLVAAATATGLALRGVLHAAAVVEDATLANITDELIERDWAPKVYGAWRLHQATATQPLDWFCSFSSAAALVGSPGQGAYAAANSWLDAFTQWRKSHGLPATSIAWGAWGEIGRAIAFAEQTGDAIAPEEGAYAFEALLRHNRAYTGYAPVIGSPWLTAFAQRSPFGEKFQTLGKSRSSTSKFLAELEELPHDEWPARLRRLLSEQVGLILRRTIDTDRPLTEYGLDSLGSLELRTHIEAETKIRITTSDITTVRGLADLLYDKLTSKPNIAAHS</sequence>
<keyword evidence="3" id="KW-0808">Transferase</keyword>
<dbReference type="Pfam" id="PF00550">
    <property type="entry name" value="PP-binding"/>
    <property type="match status" value="1"/>
</dbReference>
<evidence type="ECO:0000259" key="17">
    <source>
        <dbReference type="PROSITE" id="PS52019"/>
    </source>
</evidence>
<dbReference type="GO" id="GO:0005886">
    <property type="term" value="C:plasma membrane"/>
    <property type="evidence" value="ECO:0007669"/>
    <property type="project" value="TreeGrafter"/>
</dbReference>
<dbReference type="SUPFAM" id="SSF53901">
    <property type="entry name" value="Thiolase-like"/>
    <property type="match status" value="1"/>
</dbReference>
<dbReference type="Gene3D" id="1.10.1200.10">
    <property type="entry name" value="ACP-like"/>
    <property type="match status" value="1"/>
</dbReference>
<evidence type="ECO:0000256" key="4">
    <source>
        <dbReference type="ARBA" id="ARBA00022832"/>
    </source>
</evidence>
<evidence type="ECO:0000256" key="10">
    <source>
        <dbReference type="ARBA" id="ARBA00044989"/>
    </source>
</evidence>
<dbReference type="Pfam" id="PF21089">
    <property type="entry name" value="PKS_DH_N"/>
    <property type="match status" value="1"/>
</dbReference>
<reference evidence="18 19" key="1">
    <citation type="journal article" date="2019" name="Emerg. Microbes Infect.">
        <title>Comprehensive subspecies identification of 175 nontuberculous mycobacteria species based on 7547 genomic profiles.</title>
        <authorList>
            <person name="Matsumoto Y."/>
            <person name="Kinjo T."/>
            <person name="Motooka D."/>
            <person name="Nabeya D."/>
            <person name="Jung N."/>
            <person name="Uechi K."/>
            <person name="Horii T."/>
            <person name="Iida T."/>
            <person name="Fujita J."/>
            <person name="Nakamura S."/>
        </authorList>
    </citation>
    <scope>NUCLEOTIDE SEQUENCE [LARGE SCALE GENOMIC DNA]</scope>
    <source>
        <strain evidence="18 19">JCM 14233</strain>
    </source>
</reference>
<dbReference type="KEGG" id="mshj:MSHI_16730"/>
<comment type="catalytic activity">
    <reaction evidence="12">
        <text>hexadecanoyl-[(hydroxy)phthioceranic acid synthase] + 8 (S)-methylmalonyl-CoA + 16 NADPH + 24 H(+) = C40-phthioceranyl-[(hydroxy)phthioceranic acid synthase] + 8 CO2 + 16 NADP(+) + 8 CoA + 8 H2O</text>
        <dbReference type="Rhea" id="RHEA:58904"/>
        <dbReference type="Rhea" id="RHEA-COMP:15244"/>
        <dbReference type="Rhea" id="RHEA-COMP:15245"/>
        <dbReference type="ChEBI" id="CHEBI:15377"/>
        <dbReference type="ChEBI" id="CHEBI:15378"/>
        <dbReference type="ChEBI" id="CHEBI:16526"/>
        <dbReference type="ChEBI" id="CHEBI:57287"/>
        <dbReference type="ChEBI" id="CHEBI:57327"/>
        <dbReference type="ChEBI" id="CHEBI:57783"/>
        <dbReference type="ChEBI" id="CHEBI:58349"/>
        <dbReference type="ChEBI" id="CHEBI:78483"/>
        <dbReference type="ChEBI" id="CHEBI:142472"/>
        <dbReference type="EC" id="2.3.1.287"/>
    </reaction>
</comment>
<dbReference type="PROSITE" id="PS00012">
    <property type="entry name" value="PHOSPHOPANTETHEINE"/>
    <property type="match status" value="1"/>
</dbReference>
<dbReference type="InterPro" id="IPR036736">
    <property type="entry name" value="ACP-like_sf"/>
</dbReference>
<dbReference type="GO" id="GO:0031177">
    <property type="term" value="F:phosphopantetheine binding"/>
    <property type="evidence" value="ECO:0007669"/>
    <property type="project" value="InterPro"/>
</dbReference>
<name>A0A7I7MPQ4_9MYCO</name>
<dbReference type="RefSeq" id="WP_163662883.1">
    <property type="nucleotide sequence ID" value="NZ_AP022575.1"/>
</dbReference>
<comment type="catalytic activity">
    <reaction evidence="13">
        <text>hexadecanoyl-[(hydroxy)phthioceranic acid synthase] + 7 (S)-methylmalonyl-CoA + 14 NADPH + 21 H(+) = C37-phthioceranyl-[(hydroxy)phthioceranic acid synthase] + 7 CO2 + 14 NADP(+) + 7 CoA + 7 H2O</text>
        <dbReference type="Rhea" id="RHEA:58908"/>
        <dbReference type="Rhea" id="RHEA-COMP:15244"/>
        <dbReference type="Rhea" id="RHEA-COMP:15246"/>
        <dbReference type="ChEBI" id="CHEBI:15377"/>
        <dbReference type="ChEBI" id="CHEBI:15378"/>
        <dbReference type="ChEBI" id="CHEBI:16526"/>
        <dbReference type="ChEBI" id="CHEBI:57287"/>
        <dbReference type="ChEBI" id="CHEBI:57327"/>
        <dbReference type="ChEBI" id="CHEBI:57783"/>
        <dbReference type="ChEBI" id="CHEBI:58349"/>
        <dbReference type="ChEBI" id="CHEBI:78483"/>
        <dbReference type="ChEBI" id="CHEBI:142473"/>
        <dbReference type="EC" id="2.3.1.287"/>
    </reaction>
</comment>
<dbReference type="InterPro" id="IPR042104">
    <property type="entry name" value="PKS_dehydratase_sf"/>
</dbReference>